<sequence length="163" mass="18000">MKISPPPLIQYPSCIIDSTSQLKYDSRSVVEVCFFSVVSCFRNFVCCVVYLFSIVYCIERSGSVLGFFIFVRFGGFEFLFMFEVRNLLKELVFSGGLEGGMVAVVEVSGDGMGVRWGVCDGYGNMVATMEVGGWHVWWFVGDGGGLLEMVVVVIGGGGWESEW</sequence>
<dbReference type="EMBL" id="BKCJ010000607">
    <property type="protein sequence ID" value="GEU34694.1"/>
    <property type="molecule type" value="Genomic_DNA"/>
</dbReference>
<feature type="transmembrane region" description="Helical" evidence="1">
    <location>
        <begin position="32"/>
        <end position="56"/>
    </location>
</feature>
<keyword evidence="1" id="KW-0472">Membrane</keyword>
<dbReference type="AlphaFoldDB" id="A0A699GKM7"/>
<reference evidence="2" key="1">
    <citation type="journal article" date="2019" name="Sci. Rep.">
        <title>Draft genome of Tanacetum cinerariifolium, the natural source of mosquito coil.</title>
        <authorList>
            <person name="Yamashiro T."/>
            <person name="Shiraishi A."/>
            <person name="Satake H."/>
            <person name="Nakayama K."/>
        </authorList>
    </citation>
    <scope>NUCLEOTIDE SEQUENCE</scope>
</reference>
<organism evidence="2">
    <name type="scientific">Tanacetum cinerariifolium</name>
    <name type="common">Dalmatian daisy</name>
    <name type="synonym">Chrysanthemum cinerariifolium</name>
    <dbReference type="NCBI Taxonomy" id="118510"/>
    <lineage>
        <taxon>Eukaryota</taxon>
        <taxon>Viridiplantae</taxon>
        <taxon>Streptophyta</taxon>
        <taxon>Embryophyta</taxon>
        <taxon>Tracheophyta</taxon>
        <taxon>Spermatophyta</taxon>
        <taxon>Magnoliopsida</taxon>
        <taxon>eudicotyledons</taxon>
        <taxon>Gunneridae</taxon>
        <taxon>Pentapetalae</taxon>
        <taxon>asterids</taxon>
        <taxon>campanulids</taxon>
        <taxon>Asterales</taxon>
        <taxon>Asteraceae</taxon>
        <taxon>Asteroideae</taxon>
        <taxon>Anthemideae</taxon>
        <taxon>Anthemidinae</taxon>
        <taxon>Tanacetum</taxon>
    </lineage>
</organism>
<evidence type="ECO:0000256" key="1">
    <source>
        <dbReference type="SAM" id="Phobius"/>
    </source>
</evidence>
<comment type="caution">
    <text evidence="2">The sequence shown here is derived from an EMBL/GenBank/DDBJ whole genome shotgun (WGS) entry which is preliminary data.</text>
</comment>
<keyword evidence="1" id="KW-1133">Transmembrane helix</keyword>
<feature type="transmembrane region" description="Helical" evidence="1">
    <location>
        <begin position="62"/>
        <end position="82"/>
    </location>
</feature>
<proteinExistence type="predicted"/>
<accession>A0A699GKM7</accession>
<evidence type="ECO:0000313" key="2">
    <source>
        <dbReference type="EMBL" id="GEU34694.1"/>
    </source>
</evidence>
<protein>
    <recommendedName>
        <fullName evidence="3">Transmembrane protein</fullName>
    </recommendedName>
</protein>
<evidence type="ECO:0008006" key="3">
    <source>
        <dbReference type="Google" id="ProtNLM"/>
    </source>
</evidence>
<name>A0A699GKM7_TANCI</name>
<keyword evidence="1" id="KW-0812">Transmembrane</keyword>
<gene>
    <name evidence="2" type="ORF">Tci_006672</name>
</gene>